<keyword evidence="5" id="KW-1185">Reference proteome</keyword>
<sequence length="211" mass="23213">MTLKVPPGRAGRLWLRHRLAALRRGLAVLDRKRRILRRERDRLTRLAARTGEEWESACREADTWLLRASLLGGRRAIRLAGGGPLAEVRVEWIDAMGTSYPGRSAFRPPAPVASPPPMVTAALVPARAACLAALRAGVEHAVAAEAARIVTEEEAMTGRRIRALRDLLLPRLEEALAVVELALDEMERSDGARVRRALAAKPRDHPGSTQR</sequence>
<organism evidence="4 5">
    <name type="scientific">Microtetraspora glauca</name>
    <dbReference type="NCBI Taxonomy" id="1996"/>
    <lineage>
        <taxon>Bacteria</taxon>
        <taxon>Bacillati</taxon>
        <taxon>Actinomycetota</taxon>
        <taxon>Actinomycetes</taxon>
        <taxon>Streptosporangiales</taxon>
        <taxon>Streptosporangiaceae</taxon>
        <taxon>Microtetraspora</taxon>
    </lineage>
</organism>
<comment type="similarity">
    <text evidence="1">Belongs to the V-ATPase D subunit family.</text>
</comment>
<proteinExistence type="inferred from homology"/>
<dbReference type="Pfam" id="PF01813">
    <property type="entry name" value="ATP-synt_D"/>
    <property type="match status" value="1"/>
</dbReference>
<gene>
    <name evidence="4" type="ORF">AB0I59_19435</name>
</gene>
<name>A0ABV3GGU7_MICGL</name>
<evidence type="ECO:0000256" key="1">
    <source>
        <dbReference type="ARBA" id="ARBA00005850"/>
    </source>
</evidence>
<evidence type="ECO:0000256" key="3">
    <source>
        <dbReference type="ARBA" id="ARBA00023065"/>
    </source>
</evidence>
<dbReference type="Gene3D" id="1.10.287.3240">
    <property type="match status" value="1"/>
</dbReference>
<dbReference type="RefSeq" id="WP_061258060.1">
    <property type="nucleotide sequence ID" value="NZ_JBFALK010000010.1"/>
</dbReference>
<keyword evidence="3" id="KW-0406">Ion transport</keyword>
<dbReference type="Proteomes" id="UP001551675">
    <property type="component" value="Unassembled WGS sequence"/>
</dbReference>
<accession>A0ABV3GGU7</accession>
<dbReference type="EMBL" id="JBFALK010000010">
    <property type="protein sequence ID" value="MEV0970811.1"/>
    <property type="molecule type" value="Genomic_DNA"/>
</dbReference>
<keyword evidence="2" id="KW-0813">Transport</keyword>
<evidence type="ECO:0000313" key="4">
    <source>
        <dbReference type="EMBL" id="MEV0970811.1"/>
    </source>
</evidence>
<evidence type="ECO:0000313" key="5">
    <source>
        <dbReference type="Proteomes" id="UP001551675"/>
    </source>
</evidence>
<reference evidence="4 5" key="1">
    <citation type="submission" date="2024-06" db="EMBL/GenBank/DDBJ databases">
        <title>The Natural Products Discovery Center: Release of the First 8490 Sequenced Strains for Exploring Actinobacteria Biosynthetic Diversity.</title>
        <authorList>
            <person name="Kalkreuter E."/>
            <person name="Kautsar S.A."/>
            <person name="Yang D."/>
            <person name="Bader C.D."/>
            <person name="Teijaro C.N."/>
            <person name="Fluegel L."/>
            <person name="Davis C.M."/>
            <person name="Simpson J.R."/>
            <person name="Lauterbach L."/>
            <person name="Steele A.D."/>
            <person name="Gui C."/>
            <person name="Meng S."/>
            <person name="Li G."/>
            <person name="Viehrig K."/>
            <person name="Ye F."/>
            <person name="Su P."/>
            <person name="Kiefer A.F."/>
            <person name="Nichols A."/>
            <person name="Cepeda A.J."/>
            <person name="Yan W."/>
            <person name="Fan B."/>
            <person name="Jiang Y."/>
            <person name="Adhikari A."/>
            <person name="Zheng C.-J."/>
            <person name="Schuster L."/>
            <person name="Cowan T.M."/>
            <person name="Smanski M.J."/>
            <person name="Chevrette M.G."/>
            <person name="De Carvalho L.P.S."/>
            <person name="Shen B."/>
        </authorList>
    </citation>
    <scope>NUCLEOTIDE SEQUENCE [LARGE SCALE GENOMIC DNA]</scope>
    <source>
        <strain evidence="4 5">NPDC050100</strain>
    </source>
</reference>
<evidence type="ECO:0000256" key="2">
    <source>
        <dbReference type="ARBA" id="ARBA00022448"/>
    </source>
</evidence>
<comment type="caution">
    <text evidence="4">The sequence shown here is derived from an EMBL/GenBank/DDBJ whole genome shotgun (WGS) entry which is preliminary data.</text>
</comment>
<protein>
    <submittedName>
        <fullName evidence="4">V-type ATP synthase subunit D</fullName>
    </submittedName>
</protein>
<dbReference type="InterPro" id="IPR002699">
    <property type="entry name" value="V_ATPase_D"/>
</dbReference>